<dbReference type="EMBL" id="SRLO01000286">
    <property type="protein sequence ID" value="TNN62755.1"/>
    <property type="molecule type" value="Genomic_DNA"/>
</dbReference>
<protein>
    <submittedName>
        <fullName evidence="1">Uncharacterized protein</fullName>
    </submittedName>
</protein>
<sequence>MEGLQDYEISFGLEEKDSKLRGFTLQKNSDIWWQTDIKAGGDRTRLTAGVRPMTKDPDLSGEGEKIAKRRERTERCVVRANQR</sequence>
<name>A0A4Z2HBV7_9TELE</name>
<accession>A0A4Z2HBV7</accession>
<reference evidence="1 2" key="1">
    <citation type="submission" date="2019-03" db="EMBL/GenBank/DDBJ databases">
        <title>First draft genome of Liparis tanakae, snailfish: a comprehensive survey of snailfish specific genes.</title>
        <authorList>
            <person name="Kim W."/>
            <person name="Song I."/>
            <person name="Jeong J.-H."/>
            <person name="Kim D."/>
            <person name="Kim S."/>
            <person name="Ryu S."/>
            <person name="Song J.Y."/>
            <person name="Lee S.K."/>
        </authorList>
    </citation>
    <scope>NUCLEOTIDE SEQUENCE [LARGE SCALE GENOMIC DNA]</scope>
    <source>
        <tissue evidence="1">Muscle</tissue>
    </source>
</reference>
<dbReference type="Proteomes" id="UP000314294">
    <property type="component" value="Unassembled WGS sequence"/>
</dbReference>
<dbReference type="AlphaFoldDB" id="A0A4Z2HBV7"/>
<evidence type="ECO:0000313" key="1">
    <source>
        <dbReference type="EMBL" id="TNN62755.1"/>
    </source>
</evidence>
<evidence type="ECO:0000313" key="2">
    <source>
        <dbReference type="Proteomes" id="UP000314294"/>
    </source>
</evidence>
<organism evidence="1 2">
    <name type="scientific">Liparis tanakae</name>
    <name type="common">Tanaka's snailfish</name>
    <dbReference type="NCBI Taxonomy" id="230148"/>
    <lineage>
        <taxon>Eukaryota</taxon>
        <taxon>Metazoa</taxon>
        <taxon>Chordata</taxon>
        <taxon>Craniata</taxon>
        <taxon>Vertebrata</taxon>
        <taxon>Euteleostomi</taxon>
        <taxon>Actinopterygii</taxon>
        <taxon>Neopterygii</taxon>
        <taxon>Teleostei</taxon>
        <taxon>Neoteleostei</taxon>
        <taxon>Acanthomorphata</taxon>
        <taxon>Eupercaria</taxon>
        <taxon>Perciformes</taxon>
        <taxon>Cottioidei</taxon>
        <taxon>Cottales</taxon>
        <taxon>Liparidae</taxon>
        <taxon>Liparis</taxon>
    </lineage>
</organism>
<keyword evidence="2" id="KW-1185">Reference proteome</keyword>
<gene>
    <name evidence="1" type="ORF">EYF80_026981</name>
</gene>
<comment type="caution">
    <text evidence="1">The sequence shown here is derived from an EMBL/GenBank/DDBJ whole genome shotgun (WGS) entry which is preliminary data.</text>
</comment>
<proteinExistence type="predicted"/>